<sequence>MLSHYYNIDIRITIADRIQFFVAKSIKIESSIEKFSDTANVELPREFKQAVENDKRLSLERKNLLEYLKVGDSIIIEAGYNGDIYTEFTGYISEIGAEIPIIIECEDEMYKLKKMPLINHTFKSASLKEVLSFIAPGYQINALDMPVGKYMIERATPYKVIEDLKDKYGVRCFFKGKVLYAGLTVDFKPQVMHDFTFGKNIRESTDLKYKTKEGRKHFVKAVSMQKGSADKKVTYEFGDVGESEISLHAPLNLNKEQLKEWAEKYYNSVVFDGYEGSIDGWFYPRTEVGEGANVKDPNYPTGYRDGQYFIDGVTTTIDDSGGIKRQNKISFKIKSNEEYNRPTYGHITVTPRVQRGKKKVVGSTTSKSRKG</sequence>
<dbReference type="SUPFAM" id="SSF69279">
    <property type="entry name" value="Phage tail proteins"/>
    <property type="match status" value="1"/>
</dbReference>
<organism evidence="1 2">
    <name type="scientific">Chryseobacterium indologenes</name>
    <name type="common">Flavobacterium indologenes</name>
    <dbReference type="NCBI Taxonomy" id="253"/>
    <lineage>
        <taxon>Bacteria</taxon>
        <taxon>Pseudomonadati</taxon>
        <taxon>Bacteroidota</taxon>
        <taxon>Flavobacteriia</taxon>
        <taxon>Flavobacteriales</taxon>
        <taxon>Weeksellaceae</taxon>
        <taxon>Chryseobacterium group</taxon>
        <taxon>Chryseobacterium</taxon>
    </lineage>
</organism>
<evidence type="ECO:0000313" key="1">
    <source>
        <dbReference type="EMBL" id="AZB17576.1"/>
    </source>
</evidence>
<gene>
    <name evidence="1" type="ORF">EG352_07255</name>
</gene>
<dbReference type="Proteomes" id="UP000269015">
    <property type="component" value="Chromosome"/>
</dbReference>
<dbReference type="AlphaFoldDB" id="A0AAD1DUP6"/>
<evidence type="ECO:0008006" key="3">
    <source>
        <dbReference type="Google" id="ProtNLM"/>
    </source>
</evidence>
<protein>
    <recommendedName>
        <fullName evidence="3">Phage late control gene D protein (GPD)</fullName>
    </recommendedName>
</protein>
<dbReference type="EMBL" id="CP033930">
    <property type="protein sequence ID" value="AZB17576.1"/>
    <property type="molecule type" value="Genomic_DNA"/>
</dbReference>
<reference evidence="1 2" key="1">
    <citation type="submission" date="2018-11" db="EMBL/GenBank/DDBJ databases">
        <title>Proposal to divide the Flavobacteriaceae and reorganize its genera based on Amino Acid Identity values calculated from whole genome sequences.</title>
        <authorList>
            <person name="Nicholson A.C."/>
            <person name="Gulvik C.A."/>
            <person name="Whitney A.M."/>
            <person name="Humrighouse B.W."/>
            <person name="Bell M."/>
            <person name="Holmes B."/>
            <person name="Steigerwalt A.G."/>
            <person name="Villarma A."/>
            <person name="Sheth M."/>
            <person name="Batra D."/>
            <person name="Pryor J."/>
            <person name="Bernardet J.-F."/>
            <person name="Hugo C."/>
            <person name="Kampfer P."/>
            <person name="Newman J."/>
            <person name="McQuiston J.R."/>
        </authorList>
    </citation>
    <scope>NUCLEOTIDE SEQUENCE [LARGE SCALE GENOMIC DNA]</scope>
    <source>
        <strain evidence="1 2">H5559</strain>
    </source>
</reference>
<evidence type="ECO:0000313" key="2">
    <source>
        <dbReference type="Proteomes" id="UP000269015"/>
    </source>
</evidence>
<dbReference type="RefSeq" id="WP_123861547.1">
    <property type="nucleotide sequence ID" value="NZ_CP033930.1"/>
</dbReference>
<proteinExistence type="predicted"/>
<accession>A0AAD1DUP6</accession>
<name>A0AAD1DUP6_CHRID</name>